<evidence type="ECO:0000259" key="2">
    <source>
        <dbReference type="PROSITE" id="PS51253"/>
    </source>
</evidence>
<keyword evidence="1" id="KW-0238">DNA-binding</keyword>
<dbReference type="GO" id="GO:0005634">
    <property type="term" value="C:nucleus"/>
    <property type="evidence" value="ECO:0007669"/>
    <property type="project" value="TreeGrafter"/>
</dbReference>
<dbReference type="SUPFAM" id="SSF46689">
    <property type="entry name" value="Homeodomain-like"/>
    <property type="match status" value="1"/>
</dbReference>
<evidence type="ECO:0000256" key="1">
    <source>
        <dbReference type="ARBA" id="ARBA00023125"/>
    </source>
</evidence>
<feature type="domain" description="HTH CENPB-type" evidence="2">
    <location>
        <begin position="34"/>
        <end position="107"/>
    </location>
</feature>
<dbReference type="EMBL" id="FR824720">
    <property type="protein sequence ID" value="CCA27880.1"/>
    <property type="molecule type" value="Genomic_DNA"/>
</dbReference>
<dbReference type="HOGENOM" id="CLU_018294_7_5_1"/>
<dbReference type="PANTHER" id="PTHR19303:SF73">
    <property type="entry name" value="PROTEIN PDC2"/>
    <property type="match status" value="1"/>
</dbReference>
<dbReference type="PROSITE" id="PS51253">
    <property type="entry name" value="HTH_CENPB"/>
    <property type="match status" value="1"/>
</dbReference>
<dbReference type="PANTHER" id="PTHR19303">
    <property type="entry name" value="TRANSPOSON"/>
    <property type="match status" value="1"/>
</dbReference>
<dbReference type="Gene3D" id="1.10.10.60">
    <property type="entry name" value="Homeodomain-like"/>
    <property type="match status" value="1"/>
</dbReference>
<protein>
    <submittedName>
        <fullName evidence="3">AlNc14C790G12514 protein</fullName>
    </submittedName>
</protein>
<evidence type="ECO:0000313" key="3">
    <source>
        <dbReference type="EMBL" id="CCA27880.1"/>
    </source>
</evidence>
<proteinExistence type="predicted"/>
<dbReference type="GO" id="GO:0003677">
    <property type="term" value="F:DNA binding"/>
    <property type="evidence" value="ECO:0007669"/>
    <property type="project" value="UniProtKB-KW"/>
</dbReference>
<gene>
    <name evidence="3" type="primary">AlNc14C790G12514</name>
    <name evidence="3" type="ORF">ALNC14_140240</name>
</gene>
<dbReference type="InterPro" id="IPR009057">
    <property type="entry name" value="Homeodomain-like_sf"/>
</dbReference>
<organism evidence="3">
    <name type="scientific">Albugo laibachii Nc14</name>
    <dbReference type="NCBI Taxonomy" id="890382"/>
    <lineage>
        <taxon>Eukaryota</taxon>
        <taxon>Sar</taxon>
        <taxon>Stramenopiles</taxon>
        <taxon>Oomycota</taxon>
        <taxon>Peronosporomycetes</taxon>
        <taxon>Albuginales</taxon>
        <taxon>Albuginaceae</taxon>
        <taxon>Albugo</taxon>
    </lineage>
</organism>
<dbReference type="AlphaFoldDB" id="F0X217"/>
<dbReference type="InterPro" id="IPR050863">
    <property type="entry name" value="CenT-Element_Derived"/>
</dbReference>
<name>F0X217_9STRA</name>
<sequence length="125" mass="14125">MREFNLVKASVQGTISGILRGRKKYRLVKEADLKCQRTWPLVFPDVDEALANWVLQCQSKRVMQSNDLIKAKAKRIATLSGVKDHLLSLSNAWLQAFQKRYGFRHMSAHGESGSVNTGATLYCRS</sequence>
<dbReference type="SMART" id="SM00674">
    <property type="entry name" value="CENPB"/>
    <property type="match status" value="1"/>
</dbReference>
<dbReference type="InterPro" id="IPR006600">
    <property type="entry name" value="HTH_CenpB_DNA-bd_dom"/>
</dbReference>
<accession>F0X217</accession>
<reference evidence="3" key="2">
    <citation type="submission" date="2011-02" db="EMBL/GenBank/DDBJ databases">
        <authorList>
            <person name="MacLean D."/>
        </authorList>
    </citation>
    <scope>NUCLEOTIDE SEQUENCE</scope>
</reference>
<dbReference type="Pfam" id="PF03221">
    <property type="entry name" value="HTH_Tnp_Tc5"/>
    <property type="match status" value="1"/>
</dbReference>
<reference evidence="3" key="1">
    <citation type="journal article" date="2011" name="PLoS Biol.">
        <title>Gene gain and loss during evolution of obligate parasitism in the white rust pathogen of Arabidopsis thaliana.</title>
        <authorList>
            <person name="Kemen E."/>
            <person name="Gardiner A."/>
            <person name="Schultz-Larsen T."/>
            <person name="Kemen A.C."/>
            <person name="Balmuth A.L."/>
            <person name="Robert-Seilaniantz A."/>
            <person name="Bailey K."/>
            <person name="Holub E."/>
            <person name="Studholme D.J."/>
            <person name="Maclean D."/>
            <person name="Jones J.D."/>
        </authorList>
    </citation>
    <scope>NUCLEOTIDE SEQUENCE</scope>
</reference>